<keyword evidence="2" id="KW-1185">Reference proteome</keyword>
<proteinExistence type="predicted"/>
<dbReference type="RefSeq" id="WP_194676305.1">
    <property type="nucleotide sequence ID" value="NZ_JADKRP010000008.1"/>
</dbReference>
<evidence type="ECO:0000313" key="1">
    <source>
        <dbReference type="EMBL" id="MBF4632737.1"/>
    </source>
</evidence>
<reference evidence="1 2" key="1">
    <citation type="submission" date="2020-10" db="EMBL/GenBank/DDBJ databases">
        <title>Draft genome sequences of plant-associated actinobacteria.</title>
        <authorList>
            <person name="Tarlachkov S.V."/>
            <person name="Starodumova I.P."/>
            <person name="Dorofeeva L.V."/>
            <person name="Prisyazhnaya N.V."/>
            <person name="Roubtsova T.V."/>
            <person name="Chizhov V.N."/>
            <person name="Nadler S.A."/>
            <person name="Subbotin S.A."/>
            <person name="Evtushenko L.I."/>
        </authorList>
    </citation>
    <scope>NUCLEOTIDE SEQUENCE [LARGE SCALE GENOMIC DNA]</scope>
    <source>
        <strain evidence="1 2">VKM Ac-2886</strain>
    </source>
</reference>
<sequence>MDKPEIVTLEDRTMLIGVLANLSAAFVGAPGEARVDARSMLHMIDRYRRDLTARLGRVPSDEECHEELEAQVARLRLSIGEDPT</sequence>
<dbReference type="Proteomes" id="UP000634579">
    <property type="component" value="Unassembled WGS sequence"/>
</dbReference>
<dbReference type="AlphaFoldDB" id="A0A8I0SAT5"/>
<protein>
    <submittedName>
        <fullName evidence="1">Uncharacterized protein</fullName>
    </submittedName>
</protein>
<dbReference type="EMBL" id="JADKRP010000008">
    <property type="protein sequence ID" value="MBF4632737.1"/>
    <property type="molecule type" value="Genomic_DNA"/>
</dbReference>
<gene>
    <name evidence="1" type="ORF">ITJ42_16070</name>
</gene>
<comment type="caution">
    <text evidence="1">The sequence shown here is derived from an EMBL/GenBank/DDBJ whole genome shotgun (WGS) entry which is preliminary data.</text>
</comment>
<evidence type="ECO:0000313" key="2">
    <source>
        <dbReference type="Proteomes" id="UP000634579"/>
    </source>
</evidence>
<organism evidence="1 2">
    <name type="scientific">Clavibacter phaseoli</name>
    <dbReference type="NCBI Taxonomy" id="1734031"/>
    <lineage>
        <taxon>Bacteria</taxon>
        <taxon>Bacillati</taxon>
        <taxon>Actinomycetota</taxon>
        <taxon>Actinomycetes</taxon>
        <taxon>Micrococcales</taxon>
        <taxon>Microbacteriaceae</taxon>
        <taxon>Clavibacter</taxon>
    </lineage>
</organism>
<name>A0A8I0SAT5_9MICO</name>
<accession>A0A8I0SAT5</accession>